<dbReference type="EMBL" id="JACJHX010000013">
    <property type="protein sequence ID" value="MBA9028370.1"/>
    <property type="molecule type" value="Genomic_DNA"/>
</dbReference>
<dbReference type="Proteomes" id="UP000626697">
    <property type="component" value="Unassembled WGS sequence"/>
</dbReference>
<keyword evidence="2" id="KW-1185">Reference proteome</keyword>
<evidence type="ECO:0008006" key="3">
    <source>
        <dbReference type="Google" id="ProtNLM"/>
    </source>
</evidence>
<dbReference type="RefSeq" id="WP_182503483.1">
    <property type="nucleotide sequence ID" value="NZ_JACJHX010000013.1"/>
</dbReference>
<organism evidence="1 2">
    <name type="scientific">Peribacillus huizhouensis</name>
    <dbReference type="NCBI Taxonomy" id="1501239"/>
    <lineage>
        <taxon>Bacteria</taxon>
        <taxon>Bacillati</taxon>
        <taxon>Bacillota</taxon>
        <taxon>Bacilli</taxon>
        <taxon>Bacillales</taxon>
        <taxon>Bacillaceae</taxon>
        <taxon>Peribacillus</taxon>
    </lineage>
</organism>
<accession>A0ABR6CTT7</accession>
<protein>
    <recommendedName>
        <fullName evidence="3">DUF4352 domain-containing protein</fullName>
    </recommendedName>
</protein>
<sequence length="133" mass="15894">MEEKKLGVLGNYIYKYEGTETEKAKNEFINIFKYKLLQYEVTLIFIEKIKMCFVLSIVIQNVGDVQDKNIIDKSVRVFHGDDYLKDDYMPVYLDMIGDEYNFIESIFKFKSDSNVWIYVNILDTKKLSFKQFF</sequence>
<proteinExistence type="predicted"/>
<evidence type="ECO:0000313" key="2">
    <source>
        <dbReference type="Proteomes" id="UP000626697"/>
    </source>
</evidence>
<name>A0ABR6CTT7_9BACI</name>
<reference evidence="1 2" key="1">
    <citation type="submission" date="2020-08" db="EMBL/GenBank/DDBJ databases">
        <title>Genomic Encyclopedia of Type Strains, Phase IV (KMG-IV): sequencing the most valuable type-strain genomes for metagenomic binning, comparative biology and taxonomic classification.</title>
        <authorList>
            <person name="Goeker M."/>
        </authorList>
    </citation>
    <scope>NUCLEOTIDE SEQUENCE [LARGE SCALE GENOMIC DNA]</scope>
    <source>
        <strain evidence="1 2">DSM 105481</strain>
    </source>
</reference>
<comment type="caution">
    <text evidence="1">The sequence shown here is derived from an EMBL/GenBank/DDBJ whole genome shotgun (WGS) entry which is preliminary data.</text>
</comment>
<evidence type="ECO:0000313" key="1">
    <source>
        <dbReference type="EMBL" id="MBA9028370.1"/>
    </source>
</evidence>
<gene>
    <name evidence="1" type="ORF">HNP81_003690</name>
</gene>